<dbReference type="EMBL" id="CBXE010000483">
    <property type="protein sequence ID" value="CDL87288.1"/>
    <property type="molecule type" value="Genomic_DNA"/>
</dbReference>
<evidence type="ECO:0000313" key="2">
    <source>
        <dbReference type="Proteomes" id="UP000019197"/>
    </source>
</evidence>
<comment type="caution">
    <text evidence="1">The sequence shown here is derived from an EMBL/GenBank/DDBJ whole genome shotgun (WGS) entry which is preliminary data.</text>
</comment>
<accession>W1JBA2</accession>
<sequence length="39" mass="4454">MSKLIILTTINKETITYNLNNQINPVTLAFMKIILCSRS</sequence>
<organism evidence="1 2">
    <name type="scientific">Xenorhabdus cabanillasii JM26</name>
    <dbReference type="NCBI Taxonomy" id="1427517"/>
    <lineage>
        <taxon>Bacteria</taxon>
        <taxon>Pseudomonadati</taxon>
        <taxon>Pseudomonadota</taxon>
        <taxon>Gammaproteobacteria</taxon>
        <taxon>Enterobacterales</taxon>
        <taxon>Morganellaceae</taxon>
        <taxon>Xenorhabdus</taxon>
    </lineage>
</organism>
<reference evidence="1 2" key="1">
    <citation type="submission" date="2013-11" db="EMBL/GenBank/DDBJ databases">
        <title>Draft genome sequence and annotation of the entomopathogenic bacterium, Xenorhabdus cabanillasi strain JM26.</title>
        <authorList>
            <person name="Gualtieri M."/>
            <person name="Ogier J.C."/>
            <person name="Pages S."/>
            <person name="Givaudan A."/>
            <person name="Gaudriault S."/>
        </authorList>
    </citation>
    <scope>NUCLEOTIDE SEQUENCE [LARGE SCALE GENOMIC DNA]</scope>
    <source>
        <strain evidence="1 2">JM26</strain>
    </source>
</reference>
<name>W1JBA2_9GAMM</name>
<gene>
    <name evidence="1" type="ORF">XCR1_870028</name>
</gene>
<evidence type="ECO:0000313" key="1">
    <source>
        <dbReference type="EMBL" id="CDL87288.1"/>
    </source>
</evidence>
<dbReference type="Proteomes" id="UP000019197">
    <property type="component" value="Unassembled WGS sequence"/>
</dbReference>
<protein>
    <submittedName>
        <fullName evidence="1">Uncharacterized protein</fullName>
    </submittedName>
</protein>
<proteinExistence type="predicted"/>
<dbReference type="AlphaFoldDB" id="W1JBA2"/>